<feature type="transmembrane region" description="Helical" evidence="2">
    <location>
        <begin position="676"/>
        <end position="695"/>
    </location>
</feature>
<evidence type="ECO:0000313" key="4">
    <source>
        <dbReference type="Proteomes" id="UP000027361"/>
    </source>
</evidence>
<gene>
    <name evidence="3" type="ORF">K437DRAFT_260857</name>
</gene>
<evidence type="ECO:0000256" key="1">
    <source>
        <dbReference type="SAM" id="MobiDB-lite"/>
    </source>
</evidence>
<keyword evidence="4" id="KW-1185">Reference proteome</keyword>
<dbReference type="HOGENOM" id="CLU_022899_2_0_1"/>
<dbReference type="EMBL" id="JMSN01000004">
    <property type="protein sequence ID" value="KDN53125.1"/>
    <property type="molecule type" value="Genomic_DNA"/>
</dbReference>
<feature type="compositionally biased region" description="Basic and acidic residues" evidence="1">
    <location>
        <begin position="14"/>
        <end position="27"/>
    </location>
</feature>
<dbReference type="OMA" id="EHAMERT"/>
<organism evidence="3 4">
    <name type="scientific">Tilletiaria anomala (strain ATCC 24038 / CBS 436.72 / UBC 951)</name>
    <dbReference type="NCBI Taxonomy" id="1037660"/>
    <lineage>
        <taxon>Eukaryota</taxon>
        <taxon>Fungi</taxon>
        <taxon>Dikarya</taxon>
        <taxon>Basidiomycota</taxon>
        <taxon>Ustilaginomycotina</taxon>
        <taxon>Exobasidiomycetes</taxon>
        <taxon>Georgefischeriales</taxon>
        <taxon>Tilletiariaceae</taxon>
        <taxon>Tilletiaria</taxon>
    </lineage>
</organism>
<keyword evidence="2" id="KW-0472">Membrane</keyword>
<dbReference type="OrthoDB" id="191995at2759"/>
<dbReference type="PANTHER" id="PTHR36840:SF1">
    <property type="entry name" value="BLL5714 PROTEIN"/>
    <property type="match status" value="1"/>
</dbReference>
<accession>A0A066WR50</accession>
<dbReference type="GeneID" id="25265564"/>
<comment type="caution">
    <text evidence="3">The sequence shown here is derived from an EMBL/GenBank/DDBJ whole genome shotgun (WGS) entry which is preliminary data.</text>
</comment>
<feature type="transmembrane region" description="Helical" evidence="2">
    <location>
        <begin position="615"/>
        <end position="636"/>
    </location>
</feature>
<evidence type="ECO:0000256" key="2">
    <source>
        <dbReference type="SAM" id="Phobius"/>
    </source>
</evidence>
<keyword evidence="2" id="KW-1133">Transmembrane helix</keyword>
<dbReference type="AlphaFoldDB" id="A0A066WR50"/>
<protein>
    <recommendedName>
        <fullName evidence="5">Low temperature requirement A</fullName>
    </recommendedName>
</protein>
<dbReference type="InParanoid" id="A0A066WR50"/>
<evidence type="ECO:0008006" key="5">
    <source>
        <dbReference type="Google" id="ProtNLM"/>
    </source>
</evidence>
<feature type="region of interest" description="Disordered" evidence="1">
    <location>
        <begin position="1"/>
        <end position="75"/>
    </location>
</feature>
<feature type="transmembrane region" description="Helical" evidence="2">
    <location>
        <begin position="544"/>
        <end position="562"/>
    </location>
</feature>
<feature type="transmembrane region" description="Helical" evidence="2">
    <location>
        <begin position="262"/>
        <end position="282"/>
    </location>
</feature>
<proteinExistence type="predicted"/>
<feature type="transmembrane region" description="Helical" evidence="2">
    <location>
        <begin position="405"/>
        <end position="430"/>
    </location>
</feature>
<evidence type="ECO:0000313" key="3">
    <source>
        <dbReference type="EMBL" id="KDN53125.1"/>
    </source>
</evidence>
<feature type="transmembrane region" description="Helical" evidence="2">
    <location>
        <begin position="302"/>
        <end position="323"/>
    </location>
</feature>
<reference evidence="3 4" key="1">
    <citation type="submission" date="2014-05" db="EMBL/GenBank/DDBJ databases">
        <title>Draft genome sequence of a rare smut relative, Tilletiaria anomala UBC 951.</title>
        <authorList>
            <consortium name="DOE Joint Genome Institute"/>
            <person name="Toome M."/>
            <person name="Kuo A."/>
            <person name="Henrissat B."/>
            <person name="Lipzen A."/>
            <person name="Tritt A."/>
            <person name="Yoshinaga Y."/>
            <person name="Zane M."/>
            <person name="Barry K."/>
            <person name="Grigoriev I.V."/>
            <person name="Spatafora J.W."/>
            <person name="Aimea M.C."/>
        </authorList>
    </citation>
    <scope>NUCLEOTIDE SEQUENCE [LARGE SCALE GENOMIC DNA]</scope>
    <source>
        <strain evidence="3 4">UBC 951</strain>
    </source>
</reference>
<feature type="transmembrane region" description="Helical" evidence="2">
    <location>
        <begin position="463"/>
        <end position="486"/>
    </location>
</feature>
<keyword evidence="2" id="KW-0812">Transmembrane</keyword>
<dbReference type="PANTHER" id="PTHR36840">
    <property type="entry name" value="BLL5714 PROTEIN"/>
    <property type="match status" value="1"/>
</dbReference>
<dbReference type="RefSeq" id="XP_013245964.1">
    <property type="nucleotide sequence ID" value="XM_013390510.1"/>
</dbReference>
<dbReference type="STRING" id="1037660.A0A066WR50"/>
<dbReference type="InterPro" id="IPR010640">
    <property type="entry name" value="Low_temperature_requirement_A"/>
</dbReference>
<sequence>MRSAFRHASTLMHDTIDSPPHPDEARGVIDPNQQSMLGDWEDTSRSPRRSSQMQQQGHSVTNSYPAGHHVDRQHTAGWEPVKAVAQERAEREQGLWAALSLGDNPPQQQQQETPTQYRAHSDEIELIQRSALRAELGSAEKGTRLLLQDGVAHRERGEDLTRLHSAPEHNDIAKGTAAHAMVRGPSEFDLAHGSQGGYIAEMGPDVPITLSHLFKRPLIRQWIHDGKIYRETSERIPSRFELFFDLVFVGVVHRLADGAAEAATGINVAKFVIVFYLAFSVWTDTRGYINQSGTDDVWQRLYILFIMILLAGFAANATAVNIVDLSGHTDVGGSAAALTDPPDGGSTGSAAATVSEHAARAVVLGAAWAIKRASEGGAEGEPEFAADMGARLFKSYYFAEGWHTAVFWAIAFFLIAKCARLLMLFIYGLLLPRFRKALWLQGLFLTLIASVFMPLMFTTNTAAVMILCVIGIVVDLNIKYCIAAANQWLHGRIKHRGHHTFFPAVSVEHLQERMVLFSILIIGESILNSTYTAHAGSYGFSPQFGRAALAIMIAFMLMWIYFDADGSRTFVHALRRHWWPSITFTNIHFPLCAALILMSSALAKLIALDDVQQGFRWFFSGSLALAMACIAFIALIHESLDLHGSAFASTRMRIGFRSLVAGGFALLPLKQDWSSLSFLGVHAAMLVVVVAFETLGKIGAIGRVFDGQKAEELARWREAYRAERMRHDAAATGNGSLDREEKELGGHGCSASHTMFISQSATGTGSLISGSEEFGHSRKASKAQIASDLVARGLIDSGQSMLNFGPSKYGKDWRCPQPTSKDTWHTYEDLSYNERGEEDVGNEGELGMVEAQSLVATRRWALASL</sequence>
<feature type="transmembrane region" description="Helical" evidence="2">
    <location>
        <begin position="437"/>
        <end position="457"/>
    </location>
</feature>
<dbReference type="Pfam" id="PF06772">
    <property type="entry name" value="LtrA"/>
    <property type="match status" value="2"/>
</dbReference>
<feature type="transmembrane region" description="Helical" evidence="2">
    <location>
        <begin position="582"/>
        <end position="603"/>
    </location>
</feature>
<dbReference type="Proteomes" id="UP000027361">
    <property type="component" value="Unassembled WGS sequence"/>
</dbReference>
<name>A0A066WR50_TILAU</name>